<dbReference type="STRING" id="1798471.A3A21_04135"/>
<protein>
    <submittedName>
        <fullName evidence="1">Uncharacterized protein</fullName>
    </submittedName>
</protein>
<gene>
    <name evidence="1" type="ORF">A3A21_04135</name>
</gene>
<name>A0A1F6BWL6_9BACT</name>
<sequence length="65" mass="7769">MEQAVIEKEYVKLVRERRKIDRAMRAIITRMRTRKMNEGLLDIGRLNIRGGPKDLSKNMDSYLYQ</sequence>
<comment type="caution">
    <text evidence="1">The sequence shown here is derived from an EMBL/GenBank/DDBJ whole genome shotgun (WGS) entry which is preliminary data.</text>
</comment>
<accession>A0A1F6BWL6</accession>
<dbReference type="AlphaFoldDB" id="A0A1F6BWL6"/>
<dbReference type="EMBL" id="MFKK01000013">
    <property type="protein sequence ID" value="OGG41310.1"/>
    <property type="molecule type" value="Genomic_DNA"/>
</dbReference>
<evidence type="ECO:0000313" key="1">
    <source>
        <dbReference type="EMBL" id="OGG41310.1"/>
    </source>
</evidence>
<dbReference type="Proteomes" id="UP000176996">
    <property type="component" value="Unassembled WGS sequence"/>
</dbReference>
<proteinExistence type="predicted"/>
<evidence type="ECO:0000313" key="2">
    <source>
        <dbReference type="Proteomes" id="UP000176996"/>
    </source>
</evidence>
<organism evidence="1 2">
    <name type="scientific">Candidatus Jorgensenbacteria bacterium RIFCSPLOWO2_01_FULL_45_25b</name>
    <dbReference type="NCBI Taxonomy" id="1798471"/>
    <lineage>
        <taxon>Bacteria</taxon>
        <taxon>Candidatus Joergenseniibacteriota</taxon>
    </lineage>
</organism>
<reference evidence="1 2" key="1">
    <citation type="journal article" date="2016" name="Nat. Commun.">
        <title>Thousands of microbial genomes shed light on interconnected biogeochemical processes in an aquifer system.</title>
        <authorList>
            <person name="Anantharaman K."/>
            <person name="Brown C.T."/>
            <person name="Hug L.A."/>
            <person name="Sharon I."/>
            <person name="Castelle C.J."/>
            <person name="Probst A.J."/>
            <person name="Thomas B.C."/>
            <person name="Singh A."/>
            <person name="Wilkins M.J."/>
            <person name="Karaoz U."/>
            <person name="Brodie E.L."/>
            <person name="Williams K.H."/>
            <person name="Hubbard S.S."/>
            <person name="Banfield J.F."/>
        </authorList>
    </citation>
    <scope>NUCLEOTIDE SEQUENCE [LARGE SCALE GENOMIC DNA]</scope>
</reference>